<gene>
    <name evidence="1" type="ORF">CRG98_019890</name>
</gene>
<evidence type="ECO:0000313" key="2">
    <source>
        <dbReference type="Proteomes" id="UP000233551"/>
    </source>
</evidence>
<protein>
    <submittedName>
        <fullName evidence="1">Uncharacterized protein</fullName>
    </submittedName>
</protein>
<reference evidence="1 2" key="1">
    <citation type="submission" date="2017-11" db="EMBL/GenBank/DDBJ databases">
        <title>De-novo sequencing of pomegranate (Punica granatum L.) genome.</title>
        <authorList>
            <person name="Akparov Z."/>
            <person name="Amiraslanov A."/>
            <person name="Hajiyeva S."/>
            <person name="Abbasov M."/>
            <person name="Kaur K."/>
            <person name="Hamwieh A."/>
            <person name="Solovyev V."/>
            <person name="Salamov A."/>
            <person name="Braich B."/>
            <person name="Kosarev P."/>
            <person name="Mahmoud A."/>
            <person name="Hajiyev E."/>
            <person name="Babayeva S."/>
            <person name="Izzatullayeva V."/>
            <person name="Mammadov A."/>
            <person name="Mammadov A."/>
            <person name="Sharifova S."/>
            <person name="Ojaghi J."/>
            <person name="Eynullazada K."/>
            <person name="Bayramov B."/>
            <person name="Abdulazimova A."/>
            <person name="Shahmuradov I."/>
        </authorList>
    </citation>
    <scope>NUCLEOTIDE SEQUENCE [LARGE SCALE GENOMIC DNA]</scope>
    <source>
        <strain evidence="2">cv. AG2017</strain>
        <tissue evidence="1">Leaf</tissue>
    </source>
</reference>
<sequence>MFPYSSNLIDGAFAQVILQVVGGHSYVEAVLAETIWSLDYVGLSDNSVAYRIFPRRRIALHIGSCGQTQQHYSQIGFYEFGKLDACGGRASFRSSTSRSIPLMRSKLSQQPQHMWLSSIHRDLHLFVSLARHKFRGHRKQTFQWQRASPKEPCARSCTPLGKSEIDSAESLLRLYHLPYPRTYPQCIQESLLDILLLQPCGFCMFYGARGHGESIGDQHDRAHGYDQRLEPGFIELYSASGA</sequence>
<dbReference type="Proteomes" id="UP000233551">
    <property type="component" value="Unassembled WGS sequence"/>
</dbReference>
<evidence type="ECO:0000313" key="1">
    <source>
        <dbReference type="EMBL" id="PKI59714.1"/>
    </source>
</evidence>
<dbReference type="EMBL" id="PGOL01001241">
    <property type="protein sequence ID" value="PKI59714.1"/>
    <property type="molecule type" value="Genomic_DNA"/>
</dbReference>
<keyword evidence="2" id="KW-1185">Reference proteome</keyword>
<organism evidence="1 2">
    <name type="scientific">Punica granatum</name>
    <name type="common">Pomegranate</name>
    <dbReference type="NCBI Taxonomy" id="22663"/>
    <lineage>
        <taxon>Eukaryota</taxon>
        <taxon>Viridiplantae</taxon>
        <taxon>Streptophyta</taxon>
        <taxon>Embryophyta</taxon>
        <taxon>Tracheophyta</taxon>
        <taxon>Spermatophyta</taxon>
        <taxon>Magnoliopsida</taxon>
        <taxon>eudicotyledons</taxon>
        <taxon>Gunneridae</taxon>
        <taxon>Pentapetalae</taxon>
        <taxon>rosids</taxon>
        <taxon>malvids</taxon>
        <taxon>Myrtales</taxon>
        <taxon>Lythraceae</taxon>
        <taxon>Punica</taxon>
    </lineage>
</organism>
<accession>A0A2I0JTT9</accession>
<proteinExistence type="predicted"/>
<comment type="caution">
    <text evidence="1">The sequence shown here is derived from an EMBL/GenBank/DDBJ whole genome shotgun (WGS) entry which is preliminary data.</text>
</comment>
<dbReference type="AlphaFoldDB" id="A0A2I0JTT9"/>
<name>A0A2I0JTT9_PUNGR</name>